<evidence type="ECO:0000313" key="3">
    <source>
        <dbReference type="Proteomes" id="UP000016934"/>
    </source>
</evidence>
<feature type="region of interest" description="Disordered" evidence="1">
    <location>
        <begin position="142"/>
        <end position="172"/>
    </location>
</feature>
<protein>
    <submittedName>
        <fullName evidence="2">Uncharacterized protein</fullName>
    </submittedName>
</protein>
<dbReference type="AlphaFoldDB" id="M2TJK8"/>
<keyword evidence="3" id="KW-1185">Reference proteome</keyword>
<dbReference type="GeneID" id="19134495"/>
<reference evidence="2 3" key="1">
    <citation type="journal article" date="2012" name="PLoS Pathog.">
        <title>Diverse lifestyles and strategies of plant pathogenesis encoded in the genomes of eighteen Dothideomycetes fungi.</title>
        <authorList>
            <person name="Ohm R.A."/>
            <person name="Feau N."/>
            <person name="Henrissat B."/>
            <person name="Schoch C.L."/>
            <person name="Horwitz B.A."/>
            <person name="Barry K.W."/>
            <person name="Condon B.J."/>
            <person name="Copeland A.C."/>
            <person name="Dhillon B."/>
            <person name="Glaser F."/>
            <person name="Hesse C.N."/>
            <person name="Kosti I."/>
            <person name="LaButti K."/>
            <person name="Lindquist E.A."/>
            <person name="Lucas S."/>
            <person name="Salamov A.A."/>
            <person name="Bradshaw R.E."/>
            <person name="Ciuffetti L."/>
            <person name="Hamelin R.C."/>
            <person name="Kema G.H.J."/>
            <person name="Lawrence C."/>
            <person name="Scott J.A."/>
            <person name="Spatafora J.W."/>
            <person name="Turgeon B.G."/>
            <person name="de Wit P.J.G.M."/>
            <person name="Zhong S."/>
            <person name="Goodwin S.B."/>
            <person name="Grigoriev I.V."/>
        </authorList>
    </citation>
    <scope>NUCLEOTIDE SEQUENCE [LARGE SCALE GENOMIC DNA]</scope>
    <source>
        <strain evidence="3">ND90Pr / ATCC 201652</strain>
    </source>
</reference>
<accession>M2TJK8</accession>
<gene>
    <name evidence="2" type="ORF">COCSADRAFT_21610</name>
</gene>
<feature type="compositionally biased region" description="Basic and acidic residues" evidence="1">
    <location>
        <begin position="142"/>
        <end position="153"/>
    </location>
</feature>
<dbReference type="OMA" id="EAQCEQI"/>
<organism evidence="2 3">
    <name type="scientific">Cochliobolus sativus (strain ND90Pr / ATCC 201652)</name>
    <name type="common">Common root rot and spot blotch fungus</name>
    <name type="synonym">Bipolaris sorokiniana</name>
    <dbReference type="NCBI Taxonomy" id="665912"/>
    <lineage>
        <taxon>Eukaryota</taxon>
        <taxon>Fungi</taxon>
        <taxon>Dikarya</taxon>
        <taxon>Ascomycota</taxon>
        <taxon>Pezizomycotina</taxon>
        <taxon>Dothideomycetes</taxon>
        <taxon>Pleosporomycetidae</taxon>
        <taxon>Pleosporales</taxon>
        <taxon>Pleosporineae</taxon>
        <taxon>Pleosporaceae</taxon>
        <taxon>Bipolaris</taxon>
    </lineage>
</organism>
<evidence type="ECO:0000313" key="2">
    <source>
        <dbReference type="EMBL" id="EMD69386.1"/>
    </source>
</evidence>
<evidence type="ECO:0000256" key="1">
    <source>
        <dbReference type="SAM" id="MobiDB-lite"/>
    </source>
</evidence>
<sequence length="172" mass="18942">MASMSMATVMQHVFPCFAPRTKRAMVIGAPTDVRHLDISECIPGLTEAQCEQIRSRTRSNGTSLLDFGPDVLPYPPSLATRDISTRGSGSEYEDSWGKSKSCLSLNDSLVNDAARKSPGDVAIPPRAVHKRSSMMELKMEDMLETEKQSRGDVSDQDAIMYKTLSGEKKNQK</sequence>
<reference evidence="3" key="2">
    <citation type="journal article" date="2013" name="PLoS Genet.">
        <title>Comparative genome structure, secondary metabolite, and effector coding capacity across Cochliobolus pathogens.</title>
        <authorList>
            <person name="Condon B.J."/>
            <person name="Leng Y."/>
            <person name="Wu D."/>
            <person name="Bushley K.E."/>
            <person name="Ohm R.A."/>
            <person name="Otillar R."/>
            <person name="Martin J."/>
            <person name="Schackwitz W."/>
            <person name="Grimwood J."/>
            <person name="MohdZainudin N."/>
            <person name="Xue C."/>
            <person name="Wang R."/>
            <person name="Manning V.A."/>
            <person name="Dhillon B."/>
            <person name="Tu Z.J."/>
            <person name="Steffenson B.J."/>
            <person name="Salamov A."/>
            <person name="Sun H."/>
            <person name="Lowry S."/>
            <person name="LaButti K."/>
            <person name="Han J."/>
            <person name="Copeland A."/>
            <person name="Lindquist E."/>
            <person name="Barry K."/>
            <person name="Schmutz J."/>
            <person name="Baker S.E."/>
            <person name="Ciuffetti L.M."/>
            <person name="Grigoriev I.V."/>
            <person name="Zhong S."/>
            <person name="Turgeon B.G."/>
        </authorList>
    </citation>
    <scope>NUCLEOTIDE SEQUENCE [LARGE SCALE GENOMIC DNA]</scope>
    <source>
        <strain evidence="3">ND90Pr / ATCC 201652</strain>
    </source>
</reference>
<dbReference type="RefSeq" id="XP_007694069.1">
    <property type="nucleotide sequence ID" value="XM_007695879.1"/>
</dbReference>
<proteinExistence type="predicted"/>
<dbReference type="KEGG" id="bsc:COCSADRAFT_21610"/>
<dbReference type="OrthoDB" id="5226159at2759"/>
<dbReference type="EMBL" id="KB445637">
    <property type="protein sequence ID" value="EMD69386.1"/>
    <property type="molecule type" value="Genomic_DNA"/>
</dbReference>
<dbReference type="Proteomes" id="UP000016934">
    <property type="component" value="Unassembled WGS sequence"/>
</dbReference>
<name>M2TJK8_COCSN</name>
<dbReference type="HOGENOM" id="CLU_1704054_0_0_1"/>